<dbReference type="RefSeq" id="WP_092980194.1">
    <property type="nucleotide sequence ID" value="NZ_FOYQ01000001.1"/>
</dbReference>
<dbReference type="InterPro" id="IPR003142">
    <property type="entry name" value="BPL_C"/>
</dbReference>
<evidence type="ECO:0000256" key="2">
    <source>
        <dbReference type="ARBA" id="ARBA00023267"/>
    </source>
</evidence>
<dbReference type="PANTHER" id="PTHR12835">
    <property type="entry name" value="BIOTIN PROTEIN LIGASE"/>
    <property type="match status" value="1"/>
</dbReference>
<dbReference type="Gene3D" id="3.30.930.10">
    <property type="entry name" value="Bira Bifunctional Protein, Domain 2"/>
    <property type="match status" value="1"/>
</dbReference>
<evidence type="ECO:0000313" key="7">
    <source>
        <dbReference type="Proteomes" id="UP000199534"/>
    </source>
</evidence>
<accession>A0A1I6FPA8</accession>
<evidence type="ECO:0000313" key="6">
    <source>
        <dbReference type="EMBL" id="SFR31775.1"/>
    </source>
</evidence>
<dbReference type="Pfam" id="PF02237">
    <property type="entry name" value="BPL_C"/>
    <property type="match status" value="1"/>
</dbReference>
<organism evidence="6 7">
    <name type="scientific">Robiginitalea myxolifaciens</name>
    <dbReference type="NCBI Taxonomy" id="400055"/>
    <lineage>
        <taxon>Bacteria</taxon>
        <taxon>Pseudomonadati</taxon>
        <taxon>Bacteroidota</taxon>
        <taxon>Flavobacteriia</taxon>
        <taxon>Flavobacteriales</taxon>
        <taxon>Flavobacteriaceae</taxon>
        <taxon>Robiginitalea</taxon>
    </lineage>
</organism>
<name>A0A1I6FPA8_9FLAO</name>
<feature type="domain" description="BPL/LPL catalytic" evidence="5">
    <location>
        <begin position="1"/>
        <end position="177"/>
    </location>
</feature>
<evidence type="ECO:0000256" key="1">
    <source>
        <dbReference type="ARBA" id="ARBA00022598"/>
    </source>
</evidence>
<dbReference type="SUPFAM" id="SSF55681">
    <property type="entry name" value="Class II aaRS and biotin synthetases"/>
    <property type="match status" value="1"/>
</dbReference>
<protein>
    <recommendedName>
        <fullName evidence="3">biotin--[biotin carboxyl-carrier protein] ligase</fullName>
        <ecNumber evidence="3">6.3.4.15</ecNumber>
    </recommendedName>
</protein>
<dbReference type="GO" id="GO:0004077">
    <property type="term" value="F:biotin--[biotin carboxyl-carrier protein] ligase activity"/>
    <property type="evidence" value="ECO:0007669"/>
    <property type="project" value="UniProtKB-EC"/>
</dbReference>
<evidence type="ECO:0000259" key="5">
    <source>
        <dbReference type="PROSITE" id="PS51733"/>
    </source>
</evidence>
<reference evidence="6 7" key="1">
    <citation type="submission" date="2016-10" db="EMBL/GenBank/DDBJ databases">
        <authorList>
            <person name="de Groot N.N."/>
        </authorList>
    </citation>
    <scope>NUCLEOTIDE SEQUENCE [LARGE SCALE GENOMIC DNA]</scope>
    <source>
        <strain evidence="6 7">DSM 21019</strain>
    </source>
</reference>
<dbReference type="CDD" id="cd16442">
    <property type="entry name" value="BPL"/>
    <property type="match status" value="1"/>
</dbReference>
<dbReference type="GO" id="GO:0005737">
    <property type="term" value="C:cytoplasm"/>
    <property type="evidence" value="ECO:0007669"/>
    <property type="project" value="TreeGrafter"/>
</dbReference>
<comment type="catalytic activity">
    <reaction evidence="4">
        <text>biotin + L-lysyl-[protein] + ATP = N(6)-biotinyl-L-lysyl-[protein] + AMP + diphosphate + H(+)</text>
        <dbReference type="Rhea" id="RHEA:11756"/>
        <dbReference type="Rhea" id="RHEA-COMP:9752"/>
        <dbReference type="Rhea" id="RHEA-COMP:10505"/>
        <dbReference type="ChEBI" id="CHEBI:15378"/>
        <dbReference type="ChEBI" id="CHEBI:29969"/>
        <dbReference type="ChEBI" id="CHEBI:30616"/>
        <dbReference type="ChEBI" id="CHEBI:33019"/>
        <dbReference type="ChEBI" id="CHEBI:57586"/>
        <dbReference type="ChEBI" id="CHEBI:83144"/>
        <dbReference type="ChEBI" id="CHEBI:456215"/>
        <dbReference type="EC" id="6.3.4.15"/>
    </reaction>
</comment>
<evidence type="ECO:0000256" key="4">
    <source>
        <dbReference type="ARBA" id="ARBA00047846"/>
    </source>
</evidence>
<dbReference type="EC" id="6.3.4.15" evidence="3"/>
<keyword evidence="2" id="KW-0092">Biotin</keyword>
<sequence>MNLIKLSAIDSTNAELRRRLQQDTLPDLTVVWALEQTQGKGQRGATWTTDKGKNMTFSILKRFKALEATDHFRINMSVSNALIKALSTLNIPALSIKWPNDILSGRHKICGILPENSLTGNRILYSIIGIGLNVNQEEFPGLPQAGSLLSTTGTVYDLDDVFLRLYASLTTIFAQEENTSTRELRQAYLKNLFGYGQTGSFQIGDEILTGQITGVDREGRLLLKMEDGREESFGMKEIKFRY</sequence>
<gene>
    <name evidence="6" type="ORF">SAMN04490243_0356</name>
</gene>
<dbReference type="Proteomes" id="UP000199534">
    <property type="component" value="Unassembled WGS sequence"/>
</dbReference>
<evidence type="ECO:0000256" key="3">
    <source>
        <dbReference type="ARBA" id="ARBA00024227"/>
    </source>
</evidence>
<dbReference type="PANTHER" id="PTHR12835:SF5">
    <property type="entry name" value="BIOTIN--PROTEIN LIGASE"/>
    <property type="match status" value="1"/>
</dbReference>
<dbReference type="NCBIfam" id="TIGR00121">
    <property type="entry name" value="birA_ligase"/>
    <property type="match status" value="1"/>
</dbReference>
<dbReference type="InterPro" id="IPR004143">
    <property type="entry name" value="BPL_LPL_catalytic"/>
</dbReference>
<dbReference type="OrthoDB" id="9807064at2"/>
<dbReference type="InterPro" id="IPR045864">
    <property type="entry name" value="aa-tRNA-synth_II/BPL/LPL"/>
</dbReference>
<dbReference type="PROSITE" id="PS51733">
    <property type="entry name" value="BPL_LPL_CATALYTIC"/>
    <property type="match status" value="1"/>
</dbReference>
<proteinExistence type="predicted"/>
<dbReference type="STRING" id="400055.SAMN04490243_0356"/>
<keyword evidence="1 6" id="KW-0436">Ligase</keyword>
<dbReference type="EMBL" id="FOYQ01000001">
    <property type="protein sequence ID" value="SFR31775.1"/>
    <property type="molecule type" value="Genomic_DNA"/>
</dbReference>
<dbReference type="AlphaFoldDB" id="A0A1I6FPA8"/>
<keyword evidence="7" id="KW-1185">Reference proteome</keyword>
<dbReference type="Pfam" id="PF03099">
    <property type="entry name" value="BPL_LplA_LipB"/>
    <property type="match status" value="1"/>
</dbReference>
<dbReference type="InterPro" id="IPR004408">
    <property type="entry name" value="Biotin_CoA_COase_ligase"/>
</dbReference>